<feature type="transmembrane region" description="Helical" evidence="1">
    <location>
        <begin position="84"/>
        <end position="113"/>
    </location>
</feature>
<proteinExistence type="predicted"/>
<evidence type="ECO:0000256" key="1">
    <source>
        <dbReference type="SAM" id="Phobius"/>
    </source>
</evidence>
<keyword evidence="1" id="KW-0812">Transmembrane</keyword>
<keyword evidence="3" id="KW-1185">Reference proteome</keyword>
<feature type="transmembrane region" description="Helical" evidence="1">
    <location>
        <begin position="133"/>
        <end position="152"/>
    </location>
</feature>
<dbReference type="Proteomes" id="UP001203761">
    <property type="component" value="Unassembled WGS sequence"/>
</dbReference>
<accession>A0ABT0QZD4</accession>
<gene>
    <name evidence="2" type="ORF">Bequi_06375</name>
</gene>
<feature type="transmembrane region" description="Helical" evidence="1">
    <location>
        <begin position="173"/>
        <end position="194"/>
    </location>
</feature>
<name>A0ABT0QZD4_9MICO</name>
<reference evidence="2" key="1">
    <citation type="submission" date="2022-02" db="EMBL/GenBank/DDBJ databases">
        <authorList>
            <person name="Lee M."/>
            <person name="Kim S.-J."/>
            <person name="Jung M.-Y."/>
        </authorList>
    </citation>
    <scope>NUCLEOTIDE SEQUENCE</scope>
    <source>
        <strain evidence="2">JHP9</strain>
    </source>
</reference>
<keyword evidence="1" id="KW-1133">Transmembrane helix</keyword>
<evidence type="ECO:0000313" key="2">
    <source>
        <dbReference type="EMBL" id="MCL6423017.1"/>
    </source>
</evidence>
<comment type="caution">
    <text evidence="2">The sequence shown here is derived from an EMBL/GenBank/DDBJ whole genome shotgun (WGS) entry which is preliminary data.</text>
</comment>
<dbReference type="EMBL" id="JAKNCJ010000002">
    <property type="protein sequence ID" value="MCL6423017.1"/>
    <property type="molecule type" value="Genomic_DNA"/>
</dbReference>
<keyword evidence="1" id="KW-0472">Membrane</keyword>
<evidence type="ECO:0000313" key="3">
    <source>
        <dbReference type="Proteomes" id="UP001203761"/>
    </source>
</evidence>
<feature type="transmembrane region" description="Helical" evidence="1">
    <location>
        <begin position="200"/>
        <end position="221"/>
    </location>
</feature>
<sequence>MSAPIPPTAARAVGAALHRRNVLTRVGAMLLSGVTGAGPIALVLLIWATTAWRQMHDREGVWAADLYAAAGASRRQRRAVRARAGLIEAGGGTAAALLAVGVALAGPGSGWIWEFQGVQVGTLPGLPEERLTALVLVALALLLTALVTSARIGPAAVRASSGESRAMPGFGAIVLRALIAAVLIWAAVTGLSALGELLGAGPWIAAGVLAAACAWQTLVLARGIRAAVVEG</sequence>
<feature type="transmembrane region" description="Helical" evidence="1">
    <location>
        <begin position="26"/>
        <end position="48"/>
    </location>
</feature>
<protein>
    <submittedName>
        <fullName evidence="2">Uncharacterized protein</fullName>
    </submittedName>
</protein>
<organism evidence="2 3">
    <name type="scientific">Brachybacterium equifaecis</name>
    <dbReference type="NCBI Taxonomy" id="2910770"/>
    <lineage>
        <taxon>Bacteria</taxon>
        <taxon>Bacillati</taxon>
        <taxon>Actinomycetota</taxon>
        <taxon>Actinomycetes</taxon>
        <taxon>Micrococcales</taxon>
        <taxon>Dermabacteraceae</taxon>
        <taxon>Brachybacterium</taxon>
    </lineage>
</organism>
<dbReference type="RefSeq" id="WP_249737113.1">
    <property type="nucleotide sequence ID" value="NZ_JAKNCJ010000002.1"/>
</dbReference>